<protein>
    <submittedName>
        <fullName evidence="2">Uncharacterized protein</fullName>
    </submittedName>
</protein>
<accession>A0ABX2CT01</accession>
<sequence length="124" mass="13523">MYYFPEPPYFLMSAGLLAGMASGLAFEATLKQAVQLWSKNRSTRTLADLQGLQLLIPFLGMAGGICVFLASGMEIFAFPKLLCYALALPLTVLTAWLVWTQLGKLLIELERGGSQALDLDSFEG</sequence>
<keyword evidence="1" id="KW-0812">Transmembrane</keyword>
<gene>
    <name evidence="2" type="ORF">E5S67_00966</name>
</gene>
<keyword evidence="1" id="KW-0472">Membrane</keyword>
<keyword evidence="1" id="KW-1133">Transmembrane helix</keyword>
<proteinExistence type="predicted"/>
<comment type="caution">
    <text evidence="2">The sequence shown here is derived from an EMBL/GenBank/DDBJ whole genome shotgun (WGS) entry which is preliminary data.</text>
</comment>
<dbReference type="RefSeq" id="WP_172185935.1">
    <property type="nucleotide sequence ID" value="NZ_CAWPPK010000024.1"/>
</dbReference>
<keyword evidence="3" id="KW-1185">Reference proteome</keyword>
<dbReference type="Proteomes" id="UP000702425">
    <property type="component" value="Unassembled WGS sequence"/>
</dbReference>
<evidence type="ECO:0000313" key="3">
    <source>
        <dbReference type="Proteomes" id="UP000702425"/>
    </source>
</evidence>
<feature type="transmembrane region" description="Helical" evidence="1">
    <location>
        <begin position="81"/>
        <end position="99"/>
    </location>
</feature>
<evidence type="ECO:0000313" key="2">
    <source>
        <dbReference type="EMBL" id="NQE33248.1"/>
    </source>
</evidence>
<evidence type="ECO:0000256" key="1">
    <source>
        <dbReference type="SAM" id="Phobius"/>
    </source>
</evidence>
<name>A0ABX2CT01_9CYAN</name>
<feature type="transmembrane region" description="Helical" evidence="1">
    <location>
        <begin position="49"/>
        <end position="69"/>
    </location>
</feature>
<reference evidence="2 3" key="1">
    <citation type="journal article" date="2020" name="Sci. Rep.">
        <title>A novel cyanobacterial geosmin producer, revising GeoA distribution and dispersion patterns in Bacteria.</title>
        <authorList>
            <person name="Churro C."/>
            <person name="Semedo-Aguiar A.P."/>
            <person name="Silva A.D."/>
            <person name="Pereira-Leal J.B."/>
            <person name="Leite R.B."/>
        </authorList>
    </citation>
    <scope>NUCLEOTIDE SEQUENCE [LARGE SCALE GENOMIC DNA]</scope>
    <source>
        <strain evidence="2 3">IPMA8</strain>
    </source>
</reference>
<dbReference type="EMBL" id="SRRZ01000012">
    <property type="protein sequence ID" value="NQE33248.1"/>
    <property type="molecule type" value="Genomic_DNA"/>
</dbReference>
<organism evidence="2 3">
    <name type="scientific">Microcoleus asticus IPMA8</name>
    <dbReference type="NCBI Taxonomy" id="2563858"/>
    <lineage>
        <taxon>Bacteria</taxon>
        <taxon>Bacillati</taxon>
        <taxon>Cyanobacteriota</taxon>
        <taxon>Cyanophyceae</taxon>
        <taxon>Oscillatoriophycideae</taxon>
        <taxon>Oscillatoriales</taxon>
        <taxon>Microcoleaceae</taxon>
        <taxon>Microcoleus</taxon>
        <taxon>Microcoleus asticus</taxon>
    </lineage>
</organism>